<proteinExistence type="predicted"/>
<evidence type="ECO:0000259" key="2">
    <source>
        <dbReference type="Pfam" id="PF00465"/>
    </source>
</evidence>
<dbReference type="SUPFAM" id="SSF56796">
    <property type="entry name" value="Dehydroquinate synthase-like"/>
    <property type="match status" value="1"/>
</dbReference>
<dbReference type="AlphaFoldDB" id="A0A420DKA8"/>
<keyword evidence="5" id="KW-1185">Reference proteome</keyword>
<feature type="domain" description="Alcohol dehydrogenase iron-type/glycerol dehydrogenase GldA" evidence="2">
    <location>
        <begin position="10"/>
        <end position="178"/>
    </location>
</feature>
<dbReference type="InterPro" id="IPR056798">
    <property type="entry name" value="ADH_Fe_C"/>
</dbReference>
<evidence type="ECO:0000259" key="3">
    <source>
        <dbReference type="Pfam" id="PF25137"/>
    </source>
</evidence>
<dbReference type="CDD" id="cd08184">
    <property type="entry name" value="Fe-ADH_KdnB-like"/>
    <property type="match status" value="1"/>
</dbReference>
<evidence type="ECO:0000313" key="5">
    <source>
        <dbReference type="Proteomes" id="UP000284892"/>
    </source>
</evidence>
<dbReference type="Pfam" id="PF25137">
    <property type="entry name" value="ADH_Fe_C"/>
    <property type="match status" value="1"/>
</dbReference>
<dbReference type="PANTHER" id="PTHR11496:SF104">
    <property type="entry name" value="3-DEOXY-ALPHA-D-MANNO-OCTULOSONATE 8-OXIDASE"/>
    <property type="match status" value="1"/>
</dbReference>
<dbReference type="InterPro" id="IPR001670">
    <property type="entry name" value="ADH_Fe/GldA"/>
</dbReference>
<dbReference type="Gene3D" id="3.40.50.1970">
    <property type="match status" value="1"/>
</dbReference>
<dbReference type="PANTHER" id="PTHR11496">
    <property type="entry name" value="ALCOHOL DEHYDROGENASE"/>
    <property type="match status" value="1"/>
</dbReference>
<dbReference type="GO" id="GO:0046872">
    <property type="term" value="F:metal ion binding"/>
    <property type="evidence" value="ECO:0007669"/>
    <property type="project" value="InterPro"/>
</dbReference>
<gene>
    <name evidence="4" type="ORF">BXY80_1694</name>
</gene>
<dbReference type="Pfam" id="PF00465">
    <property type="entry name" value="Fe-ADH"/>
    <property type="match status" value="1"/>
</dbReference>
<protein>
    <submittedName>
        <fullName evidence="4">3-deoxy-alpha-D-manno-octulosonate 8-oxidase</fullName>
    </submittedName>
</protein>
<dbReference type="Gene3D" id="1.20.1090.10">
    <property type="entry name" value="Dehydroquinate synthase-like - alpha domain"/>
    <property type="match status" value="1"/>
</dbReference>
<organism evidence="4 5">
    <name type="scientific">Ichthyenterobacterium magnum</name>
    <dbReference type="NCBI Taxonomy" id="1230530"/>
    <lineage>
        <taxon>Bacteria</taxon>
        <taxon>Pseudomonadati</taxon>
        <taxon>Bacteroidota</taxon>
        <taxon>Flavobacteriia</taxon>
        <taxon>Flavobacteriales</taxon>
        <taxon>Flavobacteriaceae</taxon>
        <taxon>Ichthyenterobacterium</taxon>
    </lineage>
</organism>
<dbReference type="GO" id="GO:0004022">
    <property type="term" value="F:alcohol dehydrogenase (NAD+) activity"/>
    <property type="evidence" value="ECO:0007669"/>
    <property type="project" value="TreeGrafter"/>
</dbReference>
<dbReference type="Proteomes" id="UP000284892">
    <property type="component" value="Unassembled WGS sequence"/>
</dbReference>
<name>A0A420DKA8_9FLAO</name>
<sequence length="360" mass="40466">MKYKNYPMVSRIIFGRGSFNQLGDILSTKRLNAKAPFIFLVDDVFKGNSWINSRIPIAYDDQLIYISANEEPKTSQVDEIVEQIILTHKERPSGIIGIGGGTILDLAKAVSIMITNKGEAKDYQGWDLVKNEAIYHVGVPTISGTGAEVSRTTVLTGPEKKLGINSDYTPFDQVILDPELTKDVPKDQWFYTGMDCYIHCIESLNGTYLNAFSQSYGEKAFELCKEIFVENNLSDEEAQDKLMMASWHGGMSIAYSQVGVAHAMSYGLSYLLGTKHGIGNCIVFNHLEEFYTEGVKLFKQMKKYHGITLPEGVCADLDDYQFDIMIDVALGLEPLWENAIGKNWKQVITRDKLKTLYQKM</sequence>
<evidence type="ECO:0000256" key="1">
    <source>
        <dbReference type="ARBA" id="ARBA00023002"/>
    </source>
</evidence>
<feature type="domain" description="Fe-containing alcohol dehydrogenase-like C-terminal" evidence="3">
    <location>
        <begin position="191"/>
        <end position="304"/>
    </location>
</feature>
<reference evidence="4 5" key="1">
    <citation type="submission" date="2018-09" db="EMBL/GenBank/DDBJ databases">
        <title>Genomic Encyclopedia of Archaeal and Bacterial Type Strains, Phase II (KMG-II): from individual species to whole genera.</title>
        <authorList>
            <person name="Goeker M."/>
        </authorList>
    </citation>
    <scope>NUCLEOTIDE SEQUENCE [LARGE SCALE GENOMIC DNA]</scope>
    <source>
        <strain evidence="4 5">DSM 26283</strain>
    </source>
</reference>
<keyword evidence="1" id="KW-0560">Oxidoreductase</keyword>
<dbReference type="EMBL" id="RAQJ01000003">
    <property type="protein sequence ID" value="RKE94684.1"/>
    <property type="molecule type" value="Genomic_DNA"/>
</dbReference>
<dbReference type="RefSeq" id="WP_245977219.1">
    <property type="nucleotide sequence ID" value="NZ_RAQJ01000003.1"/>
</dbReference>
<accession>A0A420DKA8</accession>
<evidence type="ECO:0000313" key="4">
    <source>
        <dbReference type="EMBL" id="RKE94684.1"/>
    </source>
</evidence>
<dbReference type="InterPro" id="IPR039697">
    <property type="entry name" value="Alcohol_dehydrogenase_Fe"/>
</dbReference>
<comment type="caution">
    <text evidence="4">The sequence shown here is derived from an EMBL/GenBank/DDBJ whole genome shotgun (WGS) entry which is preliminary data.</text>
</comment>